<protein>
    <submittedName>
        <fullName evidence="10">NADP-dependent malic enzyme</fullName>
    </submittedName>
</protein>
<evidence type="ECO:0000256" key="8">
    <source>
        <dbReference type="PIRSR" id="PIRSR000106-3"/>
    </source>
</evidence>
<dbReference type="PANTHER" id="PTHR43237">
    <property type="entry name" value="NADP-DEPENDENT MALIC ENZYME"/>
    <property type="match status" value="1"/>
</dbReference>
<evidence type="ECO:0000256" key="7">
    <source>
        <dbReference type="PIRSR" id="PIRSR000106-2"/>
    </source>
</evidence>
<proteinExistence type="inferred from homology"/>
<dbReference type="Pfam" id="PF03949">
    <property type="entry name" value="Malic_M"/>
    <property type="match status" value="1"/>
</dbReference>
<dbReference type="SUPFAM" id="SSF53223">
    <property type="entry name" value="Aminoacid dehydrogenase-like, N-terminal domain"/>
    <property type="match status" value="1"/>
</dbReference>
<evidence type="ECO:0000313" key="10">
    <source>
        <dbReference type="EMBL" id="PSW07670.1"/>
    </source>
</evidence>
<comment type="similarity">
    <text evidence="2">Belongs to the malic enzymes family.</text>
</comment>
<keyword evidence="4" id="KW-0560">Oxidoreductase</keyword>
<feature type="binding site" evidence="7">
    <location>
        <position position="342"/>
    </location>
    <ligand>
        <name>(S)-malate</name>
        <dbReference type="ChEBI" id="CHEBI:15589"/>
    </ligand>
</feature>
<dbReference type="Gene3D" id="3.40.50.720">
    <property type="entry name" value="NAD(P)-binding Rossmann-like Domain"/>
    <property type="match status" value="1"/>
</dbReference>
<dbReference type="OrthoDB" id="9805787at2"/>
<dbReference type="PROSITE" id="PS00331">
    <property type="entry name" value="MALIC_ENZYMES"/>
    <property type="match status" value="1"/>
</dbReference>
<dbReference type="GO" id="GO:0016616">
    <property type="term" value="F:oxidoreductase activity, acting on the CH-OH group of donors, NAD or NADP as acceptor"/>
    <property type="evidence" value="ECO:0007669"/>
    <property type="project" value="InterPro"/>
</dbReference>
<evidence type="ECO:0000256" key="5">
    <source>
        <dbReference type="ARBA" id="ARBA00029440"/>
    </source>
</evidence>
<dbReference type="InterPro" id="IPR051674">
    <property type="entry name" value="Malate_Decarboxylase"/>
</dbReference>
<feature type="active site" description="Proton donor" evidence="6">
    <location>
        <position position="108"/>
    </location>
</feature>
<comment type="cofactor">
    <cofactor evidence="8">
        <name>Mg(2+)</name>
        <dbReference type="ChEBI" id="CHEBI:18420"/>
    </cofactor>
    <cofactor evidence="8">
        <name>Mn(2+)</name>
        <dbReference type="ChEBI" id="CHEBI:29035"/>
    </cofactor>
    <text evidence="8">Divalent metal cations. Prefers magnesium or manganese.</text>
</comment>
<evidence type="ECO:0000259" key="9">
    <source>
        <dbReference type="PROSITE" id="PS51671"/>
    </source>
</evidence>
<dbReference type="Gene3D" id="3.40.50.10380">
    <property type="entry name" value="Malic enzyme, N-terminal domain"/>
    <property type="match status" value="1"/>
</dbReference>
<keyword evidence="11" id="KW-1185">Reference proteome</keyword>
<sequence length="437" mass="46906">MRIVEILLVEAPHKPGYMAKVLGVIGEFGATVEGLNAVRRLDKDTIWEVTVEYDDSLSIEELSEQINLLPDTFITGKSDRVFNRHKQGKIKTVSTITIDSLEILRDVYTPGVARVCQAIQQTPSKIKDFTNLQNTVAIVTNGTAILGLGDIGPEAGLPVMEGKAAILAEIVGLSGVPILLKEKDPLKIIEIVEAISPSFGAILLEDIKAPECFTIEDELIERVNKPVFHDDQHGTAMVVLAALLSATRQARVNLKDRVFGQIGLGAAGMGICSLLIEYGVKDVVGCDLSIDAQKKLRSLGGKPLSLDEVMATADVVVATTGVRGLIKPEMVREGQIIMALTNPDPEIEPSVALENGALFATCGKVVNNMLAFPGLFKGTLDADVTKITHQMKIAVSETLSALAKNGALVPASLDRDAHNKVAEAVYKAAIKQKNEYL</sequence>
<evidence type="ECO:0000256" key="3">
    <source>
        <dbReference type="ARBA" id="ARBA00022723"/>
    </source>
</evidence>
<dbReference type="InterPro" id="IPR045865">
    <property type="entry name" value="ACT-like_dom_sf"/>
</dbReference>
<organism evidence="10 11">
    <name type="scientific">Photobacterium lipolyticum</name>
    <dbReference type="NCBI Taxonomy" id="266810"/>
    <lineage>
        <taxon>Bacteria</taxon>
        <taxon>Pseudomonadati</taxon>
        <taxon>Pseudomonadota</taxon>
        <taxon>Gammaproteobacteria</taxon>
        <taxon>Vibrionales</taxon>
        <taxon>Vibrionaceae</taxon>
        <taxon>Photobacterium</taxon>
    </lineage>
</organism>
<name>A0A2T3N5D2_9GAMM</name>
<comment type="cofactor">
    <cofactor evidence="1">
        <name>Mn(2+)</name>
        <dbReference type="ChEBI" id="CHEBI:29035"/>
    </cofactor>
</comment>
<feature type="binding site" evidence="7">
    <location>
        <position position="367"/>
    </location>
    <ligand>
        <name>(S)-malate</name>
        <dbReference type="ChEBI" id="CHEBI:15589"/>
    </ligand>
</feature>
<dbReference type="Pfam" id="PF00390">
    <property type="entry name" value="malic"/>
    <property type="match status" value="1"/>
</dbReference>
<accession>A0A2T3N5D2</accession>
<feature type="domain" description="ACT" evidence="9">
    <location>
        <begin position="6"/>
        <end position="81"/>
    </location>
</feature>
<feature type="binding site" evidence="8">
    <location>
        <position position="205"/>
    </location>
    <ligand>
        <name>a divalent metal cation</name>
        <dbReference type="ChEBI" id="CHEBI:60240"/>
    </ligand>
</feature>
<dbReference type="Proteomes" id="UP000240904">
    <property type="component" value="Unassembled WGS sequence"/>
</dbReference>
<feature type="active site" description="Proton acceptor" evidence="6">
    <location>
        <position position="163"/>
    </location>
</feature>
<feature type="binding site" evidence="8">
    <location>
        <position position="206"/>
    </location>
    <ligand>
        <name>a divalent metal cation</name>
        <dbReference type="ChEBI" id="CHEBI:60240"/>
    </ligand>
</feature>
<dbReference type="InterPro" id="IPR036291">
    <property type="entry name" value="NAD(P)-bd_dom_sf"/>
</dbReference>
<comment type="pathway">
    <text evidence="5">Amino-acid biosynthesis.</text>
</comment>
<dbReference type="InterPro" id="IPR002912">
    <property type="entry name" value="ACT_dom"/>
</dbReference>
<evidence type="ECO:0000256" key="6">
    <source>
        <dbReference type="PIRSR" id="PIRSR000106-1"/>
    </source>
</evidence>
<dbReference type="SUPFAM" id="SSF55021">
    <property type="entry name" value="ACT-like"/>
    <property type="match status" value="1"/>
</dbReference>
<dbReference type="GO" id="GO:0004470">
    <property type="term" value="F:malic enzyme activity"/>
    <property type="evidence" value="ECO:0007669"/>
    <property type="project" value="InterPro"/>
</dbReference>
<dbReference type="InterPro" id="IPR012302">
    <property type="entry name" value="Malic_NAD-bd"/>
</dbReference>
<feature type="binding site" evidence="8">
    <location>
        <position position="231"/>
    </location>
    <ligand>
        <name>a divalent metal cation</name>
        <dbReference type="ChEBI" id="CHEBI:60240"/>
    </ligand>
</feature>
<dbReference type="SMART" id="SM01274">
    <property type="entry name" value="malic"/>
    <property type="match status" value="1"/>
</dbReference>
<dbReference type="PROSITE" id="PS51671">
    <property type="entry name" value="ACT"/>
    <property type="match status" value="1"/>
</dbReference>
<dbReference type="PIRSF" id="PIRSF000106">
    <property type="entry name" value="ME"/>
    <property type="match status" value="1"/>
</dbReference>
<dbReference type="InterPro" id="IPR046346">
    <property type="entry name" value="Aminoacid_DH-like_N_sf"/>
</dbReference>
<dbReference type="CDD" id="cd02116">
    <property type="entry name" value="ACT"/>
    <property type="match status" value="1"/>
</dbReference>
<evidence type="ECO:0000256" key="2">
    <source>
        <dbReference type="ARBA" id="ARBA00008785"/>
    </source>
</evidence>
<dbReference type="SMART" id="SM00919">
    <property type="entry name" value="Malic_M"/>
    <property type="match status" value="1"/>
</dbReference>
<keyword evidence="3 8" id="KW-0479">Metal-binding</keyword>
<evidence type="ECO:0000313" key="11">
    <source>
        <dbReference type="Proteomes" id="UP000240904"/>
    </source>
</evidence>
<reference evidence="10 11" key="1">
    <citation type="submission" date="2018-03" db="EMBL/GenBank/DDBJ databases">
        <title>Whole genome sequencing of Histamine producing bacteria.</title>
        <authorList>
            <person name="Butler K."/>
        </authorList>
    </citation>
    <scope>NUCLEOTIDE SEQUENCE [LARGE SCALE GENOMIC DNA]</scope>
    <source>
        <strain evidence="10 11">DSM 16190</strain>
    </source>
</reference>
<evidence type="ECO:0000256" key="4">
    <source>
        <dbReference type="ARBA" id="ARBA00023002"/>
    </source>
</evidence>
<dbReference type="GO" id="GO:0051287">
    <property type="term" value="F:NAD binding"/>
    <property type="evidence" value="ECO:0007669"/>
    <property type="project" value="InterPro"/>
</dbReference>
<dbReference type="PANTHER" id="PTHR43237:SF4">
    <property type="entry name" value="NADP-DEPENDENT MALIC ENZYME"/>
    <property type="match status" value="1"/>
</dbReference>
<dbReference type="InterPro" id="IPR037062">
    <property type="entry name" value="Malic_N_dom_sf"/>
</dbReference>
<dbReference type="AlphaFoldDB" id="A0A2T3N5D2"/>
<comment type="caution">
    <text evidence="10">The sequence shown here is derived from an EMBL/GenBank/DDBJ whole genome shotgun (WGS) entry which is preliminary data.</text>
</comment>
<dbReference type="InterPro" id="IPR001891">
    <property type="entry name" value="Malic_OxRdtase"/>
</dbReference>
<dbReference type="GO" id="GO:0046872">
    <property type="term" value="F:metal ion binding"/>
    <property type="evidence" value="ECO:0007669"/>
    <property type="project" value="UniProtKB-KW"/>
</dbReference>
<gene>
    <name evidence="10" type="ORF">C9I89_00470</name>
</gene>
<dbReference type="InterPro" id="IPR012301">
    <property type="entry name" value="Malic_N_dom"/>
</dbReference>
<evidence type="ECO:0000256" key="1">
    <source>
        <dbReference type="ARBA" id="ARBA00001936"/>
    </source>
</evidence>
<dbReference type="RefSeq" id="WP_107281824.1">
    <property type="nucleotide sequence ID" value="NZ_PYMC01000001.1"/>
</dbReference>
<dbReference type="SUPFAM" id="SSF51735">
    <property type="entry name" value="NAD(P)-binding Rossmann-fold domains"/>
    <property type="match status" value="1"/>
</dbReference>
<dbReference type="EMBL" id="PYMC01000001">
    <property type="protein sequence ID" value="PSW07670.1"/>
    <property type="molecule type" value="Genomic_DNA"/>
</dbReference>
<dbReference type="InterPro" id="IPR015884">
    <property type="entry name" value="Malic_enzyme_CS"/>
</dbReference>